<evidence type="ECO:0000313" key="6">
    <source>
        <dbReference type="EMBL" id="MDC7226139.1"/>
    </source>
</evidence>
<dbReference type="Pfam" id="PF00037">
    <property type="entry name" value="Fer4"/>
    <property type="match status" value="1"/>
</dbReference>
<dbReference type="GO" id="GO:0046872">
    <property type="term" value="F:metal ion binding"/>
    <property type="evidence" value="ECO:0007669"/>
    <property type="project" value="UniProtKB-KW"/>
</dbReference>
<evidence type="ECO:0000256" key="4">
    <source>
        <dbReference type="ARBA" id="ARBA00023014"/>
    </source>
</evidence>
<keyword evidence="2" id="KW-0479">Metal-binding</keyword>
<feature type="domain" description="4Fe-4S ferredoxin-type" evidence="5">
    <location>
        <begin position="227"/>
        <end position="256"/>
    </location>
</feature>
<evidence type="ECO:0000313" key="7">
    <source>
        <dbReference type="Proteomes" id="UP001221217"/>
    </source>
</evidence>
<sequence>MIKPKYPDLRNYIDPDTPTVKSDETSHEGYFVPEIIFTYGQPKSIIKKILTLLPTILDTLRNVFKSYKSIRRNPGEASQLPGDGLFDDFKTLAIKLHCSSVGFTEIPTDMIFRNREILYKYAFVMTMEMRREAISRAPGRVAAGEVWRTYHELGRVVNRLAGFLRDRGYNAQAGPSLGGDTNYVRLAQKAGMGWTGRHGLLISPENGPCQRIAVVYTDISLPFTDSVDHAWIESFCSSCGRCVKKCPGNAIYQEYKKLDEGGRQYIDYKKCAVPFSQTLGCSVCIRECTFTKGSYDKIKAAFNAKAQG</sequence>
<reference evidence="6 7" key="1">
    <citation type="submission" date="2022-12" db="EMBL/GenBank/DDBJ databases">
        <title>Metagenome assembled genome from gulf of manar.</title>
        <authorList>
            <person name="Kohli P."/>
            <person name="Pk S."/>
            <person name="Venkata Ramana C."/>
            <person name="Sasikala C."/>
        </authorList>
    </citation>
    <scope>NUCLEOTIDE SEQUENCE [LARGE SCALE GENOMIC DNA]</scope>
    <source>
        <strain evidence="6">JB008</strain>
    </source>
</reference>
<name>A0AAJ1IBI7_9SPIO</name>
<organism evidence="6 7">
    <name type="scientific">Candidatus Thalassospirochaeta sargassi</name>
    <dbReference type="NCBI Taxonomy" id="3119039"/>
    <lineage>
        <taxon>Bacteria</taxon>
        <taxon>Pseudomonadati</taxon>
        <taxon>Spirochaetota</taxon>
        <taxon>Spirochaetia</taxon>
        <taxon>Spirochaetales</taxon>
        <taxon>Spirochaetaceae</taxon>
        <taxon>Candidatus Thalassospirochaeta</taxon>
    </lineage>
</organism>
<gene>
    <name evidence="6" type="ORF">PQJ61_05200</name>
</gene>
<proteinExistence type="predicted"/>
<dbReference type="PROSITE" id="PS00198">
    <property type="entry name" value="4FE4S_FER_1"/>
    <property type="match status" value="1"/>
</dbReference>
<comment type="caution">
    <text evidence="6">The sequence shown here is derived from an EMBL/GenBank/DDBJ whole genome shotgun (WGS) entry which is preliminary data.</text>
</comment>
<keyword evidence="1" id="KW-0004">4Fe-4S</keyword>
<dbReference type="Proteomes" id="UP001221217">
    <property type="component" value="Unassembled WGS sequence"/>
</dbReference>
<dbReference type="GO" id="GO:0051539">
    <property type="term" value="F:4 iron, 4 sulfur cluster binding"/>
    <property type="evidence" value="ECO:0007669"/>
    <property type="project" value="UniProtKB-KW"/>
</dbReference>
<dbReference type="SUPFAM" id="SSF54862">
    <property type="entry name" value="4Fe-4S ferredoxins"/>
    <property type="match status" value="1"/>
</dbReference>
<keyword evidence="3" id="KW-0408">Iron</keyword>
<evidence type="ECO:0000259" key="5">
    <source>
        <dbReference type="PROSITE" id="PS51379"/>
    </source>
</evidence>
<accession>A0AAJ1IBI7</accession>
<dbReference type="InterPro" id="IPR017900">
    <property type="entry name" value="4Fe4S_Fe_S_CS"/>
</dbReference>
<dbReference type="GO" id="GO:0052693">
    <property type="term" value="F:epoxyqueuosine reductase activity"/>
    <property type="evidence" value="ECO:0007669"/>
    <property type="project" value="TreeGrafter"/>
</dbReference>
<dbReference type="AlphaFoldDB" id="A0AAJ1IBI7"/>
<evidence type="ECO:0000256" key="1">
    <source>
        <dbReference type="ARBA" id="ARBA00022485"/>
    </source>
</evidence>
<dbReference type="EMBL" id="JAQQAL010000011">
    <property type="protein sequence ID" value="MDC7226139.1"/>
    <property type="molecule type" value="Genomic_DNA"/>
</dbReference>
<dbReference type="PANTHER" id="PTHR30002:SF4">
    <property type="entry name" value="EPOXYQUEUOSINE REDUCTASE"/>
    <property type="match status" value="1"/>
</dbReference>
<dbReference type="InterPro" id="IPR017896">
    <property type="entry name" value="4Fe4S_Fe-S-bd"/>
</dbReference>
<evidence type="ECO:0000256" key="3">
    <source>
        <dbReference type="ARBA" id="ARBA00023004"/>
    </source>
</evidence>
<dbReference type="Gene3D" id="3.30.70.20">
    <property type="match status" value="1"/>
</dbReference>
<dbReference type="PANTHER" id="PTHR30002">
    <property type="entry name" value="EPOXYQUEUOSINE REDUCTASE"/>
    <property type="match status" value="1"/>
</dbReference>
<evidence type="ECO:0000256" key="2">
    <source>
        <dbReference type="ARBA" id="ARBA00022723"/>
    </source>
</evidence>
<dbReference type="PROSITE" id="PS51379">
    <property type="entry name" value="4FE4S_FER_2"/>
    <property type="match status" value="1"/>
</dbReference>
<protein>
    <submittedName>
        <fullName evidence="6">Reductive dehalogenase domain-containing protein</fullName>
    </submittedName>
</protein>
<dbReference type="GO" id="GO:0008616">
    <property type="term" value="P:tRNA queuosine(34) biosynthetic process"/>
    <property type="evidence" value="ECO:0007669"/>
    <property type="project" value="InterPro"/>
</dbReference>
<dbReference type="InterPro" id="IPR004453">
    <property type="entry name" value="QueG"/>
</dbReference>
<keyword evidence="4" id="KW-0411">Iron-sulfur</keyword>